<dbReference type="SMART" id="SM00382">
    <property type="entry name" value="AAA"/>
    <property type="match status" value="1"/>
</dbReference>
<keyword evidence="3" id="KW-0547">Nucleotide-binding</keyword>
<dbReference type="PANTHER" id="PTHR42711">
    <property type="entry name" value="ABC TRANSPORTER ATP-BINDING PROTEIN"/>
    <property type="match status" value="1"/>
</dbReference>
<dbReference type="GO" id="GO:0016887">
    <property type="term" value="F:ATP hydrolysis activity"/>
    <property type="evidence" value="ECO:0007669"/>
    <property type="project" value="InterPro"/>
</dbReference>
<dbReference type="Gene3D" id="3.40.50.300">
    <property type="entry name" value="P-loop containing nucleotide triphosphate hydrolases"/>
    <property type="match status" value="1"/>
</dbReference>
<dbReference type="Pfam" id="PF00005">
    <property type="entry name" value="ABC_tran"/>
    <property type="match status" value="1"/>
</dbReference>
<comment type="similarity">
    <text evidence="1">Belongs to the ABC transporter superfamily.</text>
</comment>
<dbReference type="RefSeq" id="WP_069701527.1">
    <property type="nucleotide sequence ID" value="NZ_MJAT01000007.1"/>
</dbReference>
<feature type="domain" description="ABC transporter" evidence="5">
    <location>
        <begin position="2"/>
        <end position="230"/>
    </location>
</feature>
<dbReference type="CDD" id="cd03230">
    <property type="entry name" value="ABC_DR_subfamily_A"/>
    <property type="match status" value="1"/>
</dbReference>
<dbReference type="InterPro" id="IPR050763">
    <property type="entry name" value="ABC_transporter_ATP-binding"/>
</dbReference>
<keyword evidence="2" id="KW-0813">Transport</keyword>
<comment type="caution">
    <text evidence="6">The sequence shown here is derived from an EMBL/GenBank/DDBJ whole genome shotgun (WGS) entry which is preliminary data.</text>
</comment>
<sequence>MLAVKDISKSIGGKNIIHPVSFEVPEGQFVTVLGPNGAGKSTLFKLLSLATPPTTGSITINGKSAKDKSVALRKEIGVISHHTFLYDNLSALENLRFYGQAYEVKNLESRIKEVLRYVGLQLYIHDPVRTFSRGMQQRLSIARAILHSPSLLFLDEPYTGLDQQAIQILNDVLQSLHNEKRTLFMITHNYEEALTLSNRLLVLAKGSIIYDDISTGIRSDEFRRLYLQLVGGEVTRA</sequence>
<keyword evidence="4 6" id="KW-0067">ATP-binding</keyword>
<evidence type="ECO:0000256" key="1">
    <source>
        <dbReference type="ARBA" id="ARBA00005417"/>
    </source>
</evidence>
<protein>
    <submittedName>
        <fullName evidence="6">Sodium ABC transporter ATP-binding protein</fullName>
    </submittedName>
</protein>
<dbReference type="InterPro" id="IPR003593">
    <property type="entry name" value="AAA+_ATPase"/>
</dbReference>
<dbReference type="SUPFAM" id="SSF52540">
    <property type="entry name" value="P-loop containing nucleoside triphosphate hydrolases"/>
    <property type="match status" value="1"/>
</dbReference>
<keyword evidence="7" id="KW-1185">Reference proteome</keyword>
<dbReference type="PANTHER" id="PTHR42711:SF5">
    <property type="entry name" value="ABC TRANSPORTER ATP-BINDING PROTEIN NATA"/>
    <property type="match status" value="1"/>
</dbReference>
<dbReference type="InterPro" id="IPR027417">
    <property type="entry name" value="P-loop_NTPase"/>
</dbReference>
<dbReference type="InterPro" id="IPR003439">
    <property type="entry name" value="ABC_transporter-like_ATP-bd"/>
</dbReference>
<evidence type="ECO:0000313" key="6">
    <source>
        <dbReference type="EMBL" id="OEH86100.1"/>
    </source>
</evidence>
<evidence type="ECO:0000259" key="5">
    <source>
        <dbReference type="PROSITE" id="PS50893"/>
    </source>
</evidence>
<evidence type="ECO:0000313" key="7">
    <source>
        <dbReference type="Proteomes" id="UP000095255"/>
    </source>
</evidence>
<evidence type="ECO:0000256" key="4">
    <source>
        <dbReference type="ARBA" id="ARBA00022840"/>
    </source>
</evidence>
<dbReference type="PROSITE" id="PS50893">
    <property type="entry name" value="ABC_TRANSPORTER_2"/>
    <property type="match status" value="1"/>
</dbReference>
<evidence type="ECO:0000256" key="3">
    <source>
        <dbReference type="ARBA" id="ARBA00022741"/>
    </source>
</evidence>
<dbReference type="Proteomes" id="UP000095255">
    <property type="component" value="Unassembled WGS sequence"/>
</dbReference>
<evidence type="ECO:0000256" key="2">
    <source>
        <dbReference type="ARBA" id="ARBA00022448"/>
    </source>
</evidence>
<dbReference type="AlphaFoldDB" id="A0A1E5L7H5"/>
<dbReference type="OrthoDB" id="2290519at2"/>
<dbReference type="EMBL" id="MJAT01000007">
    <property type="protein sequence ID" value="OEH86100.1"/>
    <property type="molecule type" value="Genomic_DNA"/>
</dbReference>
<gene>
    <name evidence="6" type="ORF">BHU72_14340</name>
</gene>
<proteinExistence type="inferred from homology"/>
<reference evidence="6 7" key="1">
    <citation type="submission" date="2016-09" db="EMBL/GenBank/DDBJ databases">
        <title>Desulfuribacillus arsenicus sp. nov., an obligately anaerobic, dissimilatory arsenic- and antimonate-reducing bacterium isolated from anoxic sediments.</title>
        <authorList>
            <person name="Abin C.A."/>
            <person name="Hollibaugh J.T."/>
        </authorList>
    </citation>
    <scope>NUCLEOTIDE SEQUENCE [LARGE SCALE GENOMIC DNA]</scope>
    <source>
        <strain evidence="6 7">MLFW-2</strain>
    </source>
</reference>
<name>A0A1E5L7H5_9FIRM</name>
<dbReference type="STRING" id="1390249.BHU72_14340"/>
<accession>A0A1E5L7H5</accession>
<organism evidence="6 7">
    <name type="scientific">Desulfuribacillus stibiiarsenatis</name>
    <dbReference type="NCBI Taxonomy" id="1390249"/>
    <lineage>
        <taxon>Bacteria</taxon>
        <taxon>Bacillati</taxon>
        <taxon>Bacillota</taxon>
        <taxon>Desulfuribacillia</taxon>
        <taxon>Desulfuribacillales</taxon>
        <taxon>Desulfuribacillaceae</taxon>
        <taxon>Desulfuribacillus</taxon>
    </lineage>
</organism>
<dbReference type="GO" id="GO:0005524">
    <property type="term" value="F:ATP binding"/>
    <property type="evidence" value="ECO:0007669"/>
    <property type="project" value="UniProtKB-KW"/>
</dbReference>